<protein>
    <submittedName>
        <fullName evidence="1">Uncharacterized protein</fullName>
    </submittedName>
</protein>
<organism evidence="1">
    <name type="scientific">Cacopsylla melanoneura</name>
    <dbReference type="NCBI Taxonomy" id="428564"/>
    <lineage>
        <taxon>Eukaryota</taxon>
        <taxon>Metazoa</taxon>
        <taxon>Ecdysozoa</taxon>
        <taxon>Arthropoda</taxon>
        <taxon>Hexapoda</taxon>
        <taxon>Insecta</taxon>
        <taxon>Pterygota</taxon>
        <taxon>Neoptera</taxon>
        <taxon>Paraneoptera</taxon>
        <taxon>Hemiptera</taxon>
        <taxon>Sternorrhyncha</taxon>
        <taxon>Psylloidea</taxon>
        <taxon>Psyllidae</taxon>
        <taxon>Psyllinae</taxon>
        <taxon>Cacopsylla</taxon>
    </lineage>
</organism>
<accession>A0A8D8WJU6</accession>
<sequence length="103" mass="12025">MLFYCCSVQIIITYINPRKPKLRLVTRKPKGGGGHALNIEFFNPSPKILFLTINKKFPKIRAAEICWRAFYKVVDTKWLPRVNGIKESSFDLDRIGKCFTRDF</sequence>
<dbReference type="EMBL" id="HBUF01203716">
    <property type="protein sequence ID" value="CAG6662837.1"/>
    <property type="molecule type" value="Transcribed_RNA"/>
</dbReference>
<dbReference type="AlphaFoldDB" id="A0A8D8WJU6"/>
<evidence type="ECO:0000313" key="1">
    <source>
        <dbReference type="EMBL" id="CAG6662837.1"/>
    </source>
</evidence>
<reference evidence="1" key="1">
    <citation type="submission" date="2021-05" db="EMBL/GenBank/DDBJ databases">
        <authorList>
            <person name="Alioto T."/>
            <person name="Alioto T."/>
            <person name="Gomez Garrido J."/>
        </authorList>
    </citation>
    <scope>NUCLEOTIDE SEQUENCE</scope>
</reference>
<proteinExistence type="predicted"/>
<name>A0A8D8WJU6_9HEMI</name>